<name>A0ABY8BN56_AFICR</name>
<dbReference type="RefSeq" id="WP_275246003.1">
    <property type="nucleotide sequence ID" value="NZ_BAABDX010000002.1"/>
</dbReference>
<organism evidence="1 2">
    <name type="scientific">Afipia carboxydohydrogena</name>
    <name type="common">Pseudomonas carboxydohydrogena</name>
    <dbReference type="NCBI Taxonomy" id="290"/>
    <lineage>
        <taxon>Bacteria</taxon>
        <taxon>Pseudomonadati</taxon>
        <taxon>Pseudomonadota</taxon>
        <taxon>Alphaproteobacteria</taxon>
        <taxon>Hyphomicrobiales</taxon>
        <taxon>Nitrobacteraceae</taxon>
        <taxon>Afipia</taxon>
    </lineage>
</organism>
<keyword evidence="2" id="KW-1185">Reference proteome</keyword>
<reference evidence="1 2" key="1">
    <citation type="submission" date="2022-11" db="EMBL/GenBank/DDBJ databases">
        <authorList>
            <person name="Siebert D."/>
            <person name="Busche T."/>
            <person name="Saydam E."/>
            <person name="Kalinowski J."/>
            <person name="Ruckert C."/>
            <person name="Blombach B."/>
        </authorList>
    </citation>
    <scope>NUCLEOTIDE SEQUENCE [LARGE SCALE GENOMIC DNA]</scope>
    <source>
        <strain evidence="1 2">DSM 1083</strain>
    </source>
</reference>
<dbReference type="EMBL" id="CP113162">
    <property type="protein sequence ID" value="WEF50369.1"/>
    <property type="molecule type" value="Genomic_DNA"/>
</dbReference>
<protein>
    <submittedName>
        <fullName evidence="1">Uncharacterized protein</fullName>
    </submittedName>
</protein>
<evidence type="ECO:0000313" key="2">
    <source>
        <dbReference type="Proteomes" id="UP001213907"/>
    </source>
</evidence>
<dbReference type="Proteomes" id="UP001213907">
    <property type="component" value="Chromosome"/>
</dbReference>
<proteinExistence type="predicted"/>
<accession>A0ABY8BN56</accession>
<sequence>MSATMKDWRADRTARRFDLVWRLWTVRQAREMLPERVLRLAMALVAEARAANSQVMSIALWSGLLGERHLRPAIAA</sequence>
<evidence type="ECO:0000313" key="1">
    <source>
        <dbReference type="EMBL" id="WEF50369.1"/>
    </source>
</evidence>
<gene>
    <name evidence="1" type="ORF">AFIC_001906</name>
</gene>